<proteinExistence type="predicted"/>
<evidence type="ECO:0000313" key="3">
    <source>
        <dbReference type="EMBL" id="CAH0373038.1"/>
    </source>
</evidence>
<evidence type="ECO:0000256" key="1">
    <source>
        <dbReference type="SAM" id="Phobius"/>
    </source>
</evidence>
<evidence type="ECO:0000313" key="4">
    <source>
        <dbReference type="Proteomes" id="UP000789595"/>
    </source>
</evidence>
<keyword evidence="1" id="KW-0472">Membrane</keyword>
<evidence type="ECO:0000259" key="2">
    <source>
        <dbReference type="SMART" id="SM00233"/>
    </source>
</evidence>
<comment type="caution">
    <text evidence="3">The sequence shown here is derived from an EMBL/GenBank/DDBJ whole genome shotgun (WGS) entry which is preliminary data.</text>
</comment>
<keyword evidence="1" id="KW-0812">Transmembrane</keyword>
<sequence>MLDCCTTVCCGERTTMFCDCGGDRSPDEPSEPILAGLLLKRNRWRWVRRRAVLRRGRLSIGAERLDLTDAKLEDVDEPGRHTFCIDDHVFRCDTAREKRRWLRDVARASGAARPPPRPAPAVHGILLKQGQHGLWNRRSAELRSDAWTAARGHRWRLEWSDADNQKRPGGRVDVRNATIAPGENDDTFVVNDVRFKGLAEGDAERWLACLSAARRGASRQDVARIWAPVDEARDVRGGSSGGALVVVLVSCVVVMRPQILLAVLRYVLLPLLLILVNAYVFRRALVRLATRKMPLRRPPTLDLAVRGAALQITLTDIVYEDPALLDDDSDDEDDDEEQKDPLLALETIVVSIIVRRVGKSRRLRAEISAEVTGLTLCYATYDARFRDTNLKRFRGEAEEEFDEDEPPPSTKPRSLVYRGVHFRNLAVRLVARSPFGARHLGTIQLRDETADLEKNFKSRIQTFAWIQGLAVRAVANVGFDVMDAAFSGAASAVTGLVFAPLDVADRVAERFGGSRVVTGVTGGVRSTVGGVVGGGTAVVGGSLAAGRALVQGATSGDVGQLGEAGRAFAGGVVGGVGSVVGGVAHAGQDVVGGVRAGVRSTSTTLFD</sequence>
<organism evidence="3 4">
    <name type="scientific">Pelagomonas calceolata</name>
    <dbReference type="NCBI Taxonomy" id="35677"/>
    <lineage>
        <taxon>Eukaryota</taxon>
        <taxon>Sar</taxon>
        <taxon>Stramenopiles</taxon>
        <taxon>Ochrophyta</taxon>
        <taxon>Pelagophyceae</taxon>
        <taxon>Pelagomonadales</taxon>
        <taxon>Pelagomonadaceae</taxon>
        <taxon>Pelagomonas</taxon>
    </lineage>
</organism>
<name>A0A8J2SMA4_9STRA</name>
<keyword evidence="4" id="KW-1185">Reference proteome</keyword>
<feature type="domain" description="PH" evidence="2">
    <location>
        <begin position="32"/>
        <end position="112"/>
    </location>
</feature>
<dbReference type="EMBL" id="CAKKNE010000004">
    <property type="protein sequence ID" value="CAH0373038.1"/>
    <property type="molecule type" value="Genomic_DNA"/>
</dbReference>
<keyword evidence="1" id="KW-1133">Transmembrane helix</keyword>
<reference evidence="3" key="1">
    <citation type="submission" date="2021-11" db="EMBL/GenBank/DDBJ databases">
        <authorList>
            <consortium name="Genoscope - CEA"/>
            <person name="William W."/>
        </authorList>
    </citation>
    <scope>NUCLEOTIDE SEQUENCE</scope>
</reference>
<dbReference type="SMART" id="SM00233">
    <property type="entry name" value="PH"/>
    <property type="match status" value="2"/>
</dbReference>
<dbReference type="Proteomes" id="UP000789595">
    <property type="component" value="Unassembled WGS sequence"/>
</dbReference>
<feature type="domain" description="PH" evidence="2">
    <location>
        <begin position="120"/>
        <end position="217"/>
    </location>
</feature>
<dbReference type="AlphaFoldDB" id="A0A8J2SMA4"/>
<accession>A0A8J2SMA4</accession>
<gene>
    <name evidence="3" type="ORF">PECAL_4P02070</name>
</gene>
<dbReference type="InterPro" id="IPR001849">
    <property type="entry name" value="PH_domain"/>
</dbReference>
<feature type="transmembrane region" description="Helical" evidence="1">
    <location>
        <begin position="259"/>
        <end position="281"/>
    </location>
</feature>
<protein>
    <recommendedName>
        <fullName evidence="2">PH domain-containing protein</fullName>
    </recommendedName>
</protein>
<dbReference type="SUPFAM" id="SSF50729">
    <property type="entry name" value="PH domain-like"/>
    <property type="match status" value="1"/>
</dbReference>